<feature type="topological domain" description="Perinuclear space" evidence="14">
    <location>
        <begin position="6393"/>
        <end position="6422"/>
    </location>
</feature>
<keyword evidence="7" id="KW-1133">Transmembrane helix</keyword>
<dbReference type="SMART" id="SM00150">
    <property type="entry name" value="SPEC"/>
    <property type="match status" value="12"/>
</dbReference>
<dbReference type="GO" id="GO:0003779">
    <property type="term" value="F:actin binding"/>
    <property type="evidence" value="ECO:0007669"/>
    <property type="project" value="UniProtKB-KW"/>
</dbReference>
<dbReference type="PROSITE" id="PS51049">
    <property type="entry name" value="KASH"/>
    <property type="match status" value="1"/>
</dbReference>
<proteinExistence type="inferred from homology"/>
<feature type="compositionally biased region" description="Polar residues" evidence="16">
    <location>
        <begin position="971"/>
        <end position="992"/>
    </location>
</feature>
<name>A0A9D3PML2_MEGAT</name>
<dbReference type="SUPFAM" id="SSF46966">
    <property type="entry name" value="Spectrin repeat"/>
    <property type="match status" value="12"/>
</dbReference>
<keyword evidence="10" id="KW-0009">Actin-binding</keyword>
<dbReference type="Proteomes" id="UP001046870">
    <property type="component" value="Chromosome 18"/>
</dbReference>
<keyword evidence="4" id="KW-0597">Phosphoprotein</keyword>
<dbReference type="SMART" id="SM01249">
    <property type="entry name" value="KASH"/>
    <property type="match status" value="1"/>
</dbReference>
<evidence type="ECO:0000256" key="3">
    <source>
        <dbReference type="ARBA" id="ARBA00022490"/>
    </source>
</evidence>
<feature type="topological domain" description="Cytoplasmic" evidence="14">
    <location>
        <begin position="1"/>
        <end position="6371"/>
    </location>
</feature>
<gene>
    <name evidence="19" type="ORF">MATL_G00208680</name>
</gene>
<feature type="region of interest" description="Disordered" evidence="16">
    <location>
        <begin position="966"/>
        <end position="992"/>
    </location>
</feature>
<dbReference type="PANTHER" id="PTHR14514">
    <property type="entry name" value="PKA ANCHORING PROTEIN"/>
    <property type="match status" value="1"/>
</dbReference>
<evidence type="ECO:0000259" key="18">
    <source>
        <dbReference type="PROSITE" id="PS51049"/>
    </source>
</evidence>
<evidence type="ECO:0000256" key="12">
    <source>
        <dbReference type="ARBA" id="ARBA00023242"/>
    </source>
</evidence>
<evidence type="ECO:0000256" key="15">
    <source>
        <dbReference type="SAM" id="Coils"/>
    </source>
</evidence>
<evidence type="ECO:0000256" key="1">
    <source>
        <dbReference type="ARBA" id="ARBA00004245"/>
    </source>
</evidence>
<dbReference type="Pfam" id="PF00435">
    <property type="entry name" value="Spectrin"/>
    <property type="match status" value="1"/>
</dbReference>
<sequence>MASGGGAEDPPMEEGTIPLDIDNIQMLLQVEQEQIQKRTFTNWINAQLSKRTPPSVVLDLFSDLRDGTRLLDLLEVMSGQRMKREKGRGVFQHRSNIETALNFLKKKSIKLVNINVPDIIDGRPSIILGLVWSIILHCHIEELANTLSFSSRHSSLESLESLPSQDSPRSSPAQHRASPLHARFRVSAKKALLLWVREQCSRAGCTLNIRDFKSSWRSGVAFLAILHSLRPDLVDLSEAENRTNQQNLEEAFRLAERELRIPRLLEPEDVDIKDPDEKSIMTYVAQFLQYSKDLPVPEEDSQATSSQKVREVTLWLQKAHQELLEVWGSTEGRSYAQRYQAFQTFVVPFEEQRRHVMPMLSAARSHSHLSEEQRALRQAFDVLAEEVQRYETQLDQSLPAPLDAVGRWLLQVERVLTEEDGHMQDHAHAAQTARHKREQLKASMKEMGVHLQTLQTFPNTDEYGDTLVPSDKLDQIKRRFTSARVTAKYHGIKLEFQECRHSVLDQLSQMDCKIRSWREHYSSQEAVRKRLQDWHETVDKQGLVSQLEAALLRMKAVASNYTSKSALVEDSQRVARLVREAETESALRTEAVAAARGALQRALSAWDDYNQDLHALQAWLGQEATRTPSGGTEVMSESLSQWSARQAHLNEVGNLLIEGTDAETSRALAGELQALNKQWAIFITRTKFAVSPPPGGAPKKPHMVQALTQEAMLLLREPLEVSSTSLCLYRKRLQLMVTKLKEIDLDSHATSADFSGEILQKLRLNVHEVLQALGGADRASEELQRNASALEGRVAELEHWDTEAREVYWLLKEGERRGQWGHDPRAKVLISRGLQLEGQVVTEHQDFQAGVATVRRNWPLLCLSGSEMQDRVRHALTQSQEAVGMLSSLGARRHQSPGEAQPPAKIFIQMGEKPHSTDPQPQLQNDPQPPTGPQLQYPTDPQPQELNDPSTPVLAQLRPFTYAQAVVQRQAKASHQPQAHTQSSPLTPIHSQAKIQPQAYSKAILQTLDPAVLEEFLRSAEGVGPFCSAAQLREVEALTHSVRTQWEACLSVEDSVAQACQHMGALRELCNLLTSEGTHCLSEVQLKECERRMQTVQRTFGEDRDTLPSQARHRRKGTTEELCQQDSPEGLIVSKFSQVIVRADSMEVKQTAEHTVIQAFPMEKESAEQEELERYQASSNAFEAQLEQNQKSLQTEFPPGSVTLSALRAHLQELQRLKEETERLWFEFELQYSQCSQMEGVGRGMEEHRNKLLQQWRGQQIWLQRRMKSLRTTLELVGSVDDDMARISERLDLLFEKPKEIRALALAEATVMQEHIKDLEEGIQHGMDRLSSVDREDGAVPDELDPDERLALGRATLGCRRMLDELRQRVFRAGAAVRALDRFLATLRGVERDVAGVWAPAPQGGVGAARDCRARLAGVRRCVREAGDEAARLDRLLGEARLSLVRDAAPVSCQDLVLELVRRLEEADAHFAQRMQEGAGQEMPLLGERRRVLRTVLQEVRGAAESQVLKEPTLPALQHRMRALADMQAQLTAQRTELEILQQAPETGRGSEDPTEELETLWEEAHRTVTERQEQCRTLTDLLKRFQTSRGRLGATLQRAELTLSEHTSYVAKDNLQRLITKVRGIKEDLAGLSEGVDEIRGVCRQLQSQLRKVPGCPDAPFESEADDLVDRWLDVTEKTDSHMDSLQLGLALWEKLLQLGGEVEGSTGNKLAILMEAHPFQSDQEVMDLQNEIREQEKNLEHFHRRSSEIQVLLQSKEPPLDLQVMESQLRKRMEQVKELFSESRDLFQHLTAVRGHITTRMAECQSSLRDIQSSLSALSTSQTSPPLLQIEVPSDYALSAQLQSQVEQTDALLEEVRLLAGVASPQILEALAAEGLLLKEDIRTTQELIDHKRAQLERGVLVVTEGGQGHIKDGQQGLKGALSSQPLGNLVGEQVVQVGRGCRDDRGDGGAPMPTLTGTSQVPPAVECHISAETPQPEKKVVALVLDTNSLYIQSPETCHPAHSDILRIVSTGTPGVAATPKGPHAVHVPPSGTAAPAEAERVRSSRGQVVGTQSIGAARLKETQEETPHTDPVLGLRKDQLPIPGVDPPGICPEQEEHVQTSLSQPSENLCIRATGPHERVKAEDYGSTRHLDSTSLAKFPQRPGGSRMENLSTMESGEEVQVAPWGQNVPQDPACRHTTLDNRTAVQYLESEPNWYITEDVPPRGDKEFLDTPVRDLETRLTRLVLRIVGCRNRPTRLEPGAMAQQVEEAEDCKRCMQEQVAALSQLDAAEGGNSEALKRMERQWSAALVEASSTIAAKKTQIELVAQLDRQKQAASTSLDRLGTELRALTLGPTESSTVQAEKLQTLLQGVEREGAVMEELLQVCGQVSPHLGEADRAAALACVSDLRDGWQALRGDAERALRRASAHARETAAISLEGREIRTRLESIRCSLGPLEPSLSPDSAVQRAVISSELAATTRQYLRLQRLTEALTQTLLGEREKEYVRQALQGVKEELDLVEVKLSARPPGFESPVLGRIVQAIQDDLTWAKRVEGDLTGRKRVALLPQEAREQIAGLRRLQKEASEKRAAVEPLLRDLEGLASEPEREGVSAAISAAAALRDLTERVTAATAKAVREAEAGLRGREEVWARIEEAEAWVAAYTEREVSGDGDLDGGVPHLEHSLRHHLHALEDAEKRAAATRDLLVRARAVAPELSAADSHRLGDTLAGLRKEVEGIISCERANCEGLQELVRERASAAETLVALEESLRQISTDLEGLGSPLSPASLSAAEPMRERILELRAQLEGLRHCEEDRRRALLKAARKLQQRAEALEQRAREYRRYEHLAQRAEDLGAAAGGRVARADGLESWKALLTQLSLLRVLCRDAAEQLRRIAPDLDPSCLATEQRRVRQVEQSIAALEGVARSGTEVQEQALPASLTYSTEHDTVVGLLQRAGAELERMGRVVPEERALEEELWRCASLRSSVETRLGVLETLRHREAPGERGLDPKHAALQEQGRAFLRQCDMHMESLSQAKAALRDYHTATRDTVWFLQDAQSVLHPVPNRDGDCAADELHQALAAMEEGFQAHVTRLQMLVPQQDCLSTPEVKQLHCRTLEKLLVEQAALQAQGQLQLETLHRCADTRRILRKCLEGIGQRLKSAETSLSECIAHKPASYEECLNQQAKLRVILEELDALQGALSGQLAEQRKWCLVPGCGRDAEGTLGALWRRWAQLRGLARRLRGRSERRGGEWKDIAGAVKTAKATLERLEAELPANCKEMTPEELQRFLGRLEQNKDCVEFESHALTALDLRVSSLLGVPAHQGQATPTQLCEELQAMQGHYRNLREKCILGQEAVRSEVQEREQVQEDIRAIRKKLAGTTSLLCGLEQLPSSRTLQEVRTELVSQNAMLQGIMDGVRRKYTENRIQVPTEIEYPLQEVACLLKELERKVEEAGEKSSPLHRLSHSMTEVVEGLRAVQALLQQKSSSVTEAQTIQKRVWDRLDEWHSCMAVLEGEVQDMWAEHPEQAHLLMDRLMEPLELYQQVAKQAEQRTAFLSRVPALLQEYEEMIDSSSRWLNEAQSWLDTPCSYSTAKCLSSHAQGLQTVLDDSEQMRKSLQAFVPVLQEIAAVCDTAAMEEQLVRADQRIAGVQQGIVGPLAQLQYTAAEVVAMETEVKVMEKNVTKIRTILSSIDTASITPEEHLRNRQVILDNVQSMRRTISEIQRCESGLELPEGGSGTLSIFQRAQQLLQPIQDLEQLTKEQCISLKAAIELSMEQRRTSSSALMEAMMPRVPLSTLDDLKGPWEMALSHEKEEEKEGEEEEDRRSSHSSSSGTLTGSFAEDPDETFPGEGYGAGAGTGVPAFSLSTDEVFEPSPSPLPSAMELLKESRLLRSRDGTQIEGVMAGSPGTQDPRIFVRRTHLTDTVNMPSPKMYAGVVEKTPASGTVRMQSQGTSPTPGSSEDPCSKYTHPEATHRAAQKKKTAESATVGMHAEPVEASRAPKVDTSTAAPAPALPPGETRPTEEGLHSCQEQAAHVADWLEKARQHLEGGGLAMAPQDDIEQQLQTCQDMLLQMERKVASLSAGGQQGAEALSSKLHLLKTNLLTFQLLLQGRWREEEKRLQPEERPPAAGLTSSTNVPALTSDVIQQSHLQQREYECDLKEQRDLAQDVVRLVSRRRLCRSSHETQTQPGSETEARTAPTQPGGGTQADTQMAAKLNSLKEAVHHTLPEAAAQLLVELWIPGTQGSVQMEEGISQQQAVIELEDVFGSPWSWVREFQEEPGENLDLQQGYKGLLQGLTGLVEEGRERLVRSRDLHLRSQADLQTLLSRHKKYFRDLGAHLAAVRQLSVRVPEAELWRQESSRAELEREVGALQQQAVEEGARLQTTLEAWTRWEDSCERLGTLLQEAEARLPGVGLAEESGDQLQERLEVYQQTEALLEENEVRLLQALDLGRGLCTGGRCGGVGVALRGLEARWLAVKKRAEQERLHIEELGSHWNRFQHDSEALSEWVANARDRLQAWRGLSVTEVQEPAHLRSHLLQLLELAKEADSRLALKASVISSGEELRRQRGREALDPRVQPEQLERSWAEILDTLPNVQRRLHQLLMEKLSLEEVMADLDSWLGGMESRLAVERERVHQASCTADLSQLLQHHQEYKQEVALHQLSLDFLNQSVGGTSGPVDIWEKRDERTRFAEQLGTLNLRWVSLQGALVSHGQRVEQLQQICTDRENKLQLLRSWVITETTTVGEFQRPSSLSRAQTDLVASRDTEEKLKVKSAELQELRKNCQSGEQESDCAFAAQLDAVWADFTALSQQITAARPGQLQVAELWERFNEELGRAALETAKFRHTLEFTRTPQLSLTALQGHAHNLQVLQDRVREGEEAWETISQTWSSLRDMVSPTAALLLSEWLEEEKARWAELIQQVTDDLQKARALLQLWQRYGSLTEGCSQGLRHHREQWGALLIVPLPQDGSVEPLQTRVEAINVLQAGMEGLQARMGAVLDASKDLIGQMEPQAAVFIQSETQLLSQGLAQLGGSLMGRQSQLQKDLDLLKDFHSRLESLEQHLKDFDSKLHRTTGPDQSQITKSDLLELTALTSDLEALRETRHLVPCGSAAARGLEELGRRCTLASSRASERCSELQAEELQQRSLQQKCESWVDFLRSVEASLAEQSIIGCPSDLQEQLASHQRLQVEVSLGCHALHSLVSEALDVLERGEVEDRCDFVRKLARLTESWWGTVQEVRRRCALVQRLMGQWQLYAHDLRMLRGLLSDADPLLAPTGPAHCSLAQLRQHREDLKCVEMQLQRHLSSYLRTLDVGSQLLSAVGAEMQTQLTGELGALQEVWERSQCMLENRKVLTDTVLQNWEHCQARLASSRCGLEEVKARLKQPLPELLEELRVTEKLTTEIEGSLDEWVHSLKELAPMKTDLARYIITADMALLQGLQQQLHSQWEELCEKAFLRKQEISDRFGARTVFEEKRKELCDWLMGMEGKVVGSADLSTKDALDKLNEECMGEMSCLRENKALLERLGERLVAAGGECEEALKDVRDRWQHLSDHIESRVKQLRERLLKEQQLDRHVRGLWAWLSHTEAELALPLLYSTCHSDEIQRMLAKQEALEQDLKQHSESIRSALSLCDTLLSEVDSCSDVESSALRETSCSLSLRWRNICSLSLERRSRIEETGQLWREFLDEHSRFEDWLRAAEQTTADPKSADVLYTSAKEEAKKFEVLQREVQERISHLEVLNKLYRQLARENRIDTTGKLKAKVHEANRRWDSLHGHMAAILRRLKYFTTQWEEFEGLQEGLMVWLTELDLQLTNMEHLSESEAHDKLRQLTAMQQDIDLNGNKVNQLRVSGERLIQRSAAADAVLIEEQLNELHSYCQEVFGRVDRFHYRLTHPRVVSEREQDMEESTERSLEKEEGEGRDAKGDVTVQQGLCHLATPQEHLASRALASEDPIPLERDHTEDVSASSSREGEEEKASFCGPPSGTFITEPLSQPSQEPQEKRHLYQDVIQSLGSSLAHTSTPCKQGYAKLMLECSGSIDRVKRVSLILDDAGDESPAEQGLTGLTAADKQSGVIHRWEVLQALSPKPCAHDQPHRPTSDLSSITAWLGQVLPELQQLEGPHPPASIRDLESSVKRLKEMQRTFDRYKAVVISLNLSGQEPRQGEGDPGMEGEGKPDMAGEGELSVVGEGEPGMVVAADVRSMNLAWQEACTHLERWEESLRSALMRCQEFHEVLHSTLLWLAHAEGQLFAVNIHDPSLEPDTLRSHHDTLTGLERDLQERQQQMNALEEISSQLLLEARAEAGEVGEEGKEGAEAKEKLHVISNKLRLLLREVARYWIMLSSETEGDRTIQEQEGETVVGEPPTENRSVARRDPSPPRSFFYRVLRAAFPLHLLLLLLLVLACLVPPSEEDYSCSLSNNFARSLYPMLHYTNGPPPT</sequence>
<dbReference type="SMART" id="SM00033">
    <property type="entry name" value="CH"/>
    <property type="match status" value="2"/>
</dbReference>
<feature type="region of interest" description="Disordered" evidence="16">
    <location>
        <begin position="5882"/>
        <end position="5908"/>
    </location>
</feature>
<feature type="region of interest" description="Disordered" evidence="16">
    <location>
        <begin position="3925"/>
        <end position="4011"/>
    </location>
</feature>
<dbReference type="Gene3D" id="1.20.58.60">
    <property type="match status" value="11"/>
</dbReference>
<dbReference type="EMBL" id="JAFDVH010000018">
    <property type="protein sequence ID" value="KAG7461305.1"/>
    <property type="molecule type" value="Genomic_DNA"/>
</dbReference>
<dbReference type="InterPro" id="IPR001589">
    <property type="entry name" value="Actinin_actin-bd_CS"/>
</dbReference>
<feature type="coiled-coil region" evidence="15">
    <location>
        <begin position="6255"/>
        <end position="6282"/>
    </location>
</feature>
<evidence type="ECO:0000313" key="20">
    <source>
        <dbReference type="Proteomes" id="UP001046870"/>
    </source>
</evidence>
<evidence type="ECO:0000256" key="7">
    <source>
        <dbReference type="ARBA" id="ARBA00022989"/>
    </source>
</evidence>
<evidence type="ECO:0000256" key="6">
    <source>
        <dbReference type="ARBA" id="ARBA00022737"/>
    </source>
</evidence>
<keyword evidence="8 15" id="KW-0175">Coiled coil</keyword>
<evidence type="ECO:0000256" key="5">
    <source>
        <dbReference type="ARBA" id="ARBA00022692"/>
    </source>
</evidence>
<dbReference type="GO" id="GO:0005640">
    <property type="term" value="C:nuclear outer membrane"/>
    <property type="evidence" value="ECO:0007669"/>
    <property type="project" value="UniProtKB-SubCell"/>
</dbReference>
<feature type="compositionally biased region" description="Basic and acidic residues" evidence="16">
    <location>
        <begin position="3977"/>
        <end position="3986"/>
    </location>
</feature>
<feature type="domain" description="Calponin-homology (CH)" evidence="17">
    <location>
        <begin position="186"/>
        <end position="292"/>
    </location>
</feature>
<dbReference type="PROSITE" id="PS00019">
    <property type="entry name" value="ACTININ_1"/>
    <property type="match status" value="1"/>
</dbReference>
<comment type="caution">
    <text evidence="19">The sequence shown here is derived from an EMBL/GenBank/DDBJ whole genome shotgun (WGS) entry which is preliminary data.</text>
</comment>
<dbReference type="PANTHER" id="PTHR14514:SF4">
    <property type="entry name" value="NESPRIN-2"/>
    <property type="match status" value="1"/>
</dbReference>
<feature type="region of interest" description="Disordered" evidence="16">
    <location>
        <begin position="911"/>
        <end position="951"/>
    </location>
</feature>
<feature type="domain" description="KASH" evidence="18">
    <location>
        <begin position="6363"/>
        <end position="6422"/>
    </location>
</feature>
<evidence type="ECO:0000256" key="10">
    <source>
        <dbReference type="ARBA" id="ARBA00023203"/>
    </source>
</evidence>
<keyword evidence="9 14" id="KW-0472">Membrane</keyword>
<evidence type="ECO:0000256" key="4">
    <source>
        <dbReference type="ARBA" id="ARBA00022553"/>
    </source>
</evidence>
<dbReference type="InterPro" id="IPR018159">
    <property type="entry name" value="Spectrin/alpha-actinin"/>
</dbReference>
<keyword evidence="12" id="KW-0539">Nucleus</keyword>
<evidence type="ECO:0000256" key="14">
    <source>
        <dbReference type="PROSITE-ProRule" id="PRU00385"/>
    </source>
</evidence>
<dbReference type="InterPro" id="IPR057057">
    <property type="entry name" value="Spectrin_SYNE1"/>
</dbReference>
<feature type="compositionally biased region" description="Polar residues" evidence="16">
    <location>
        <begin position="933"/>
        <end position="950"/>
    </location>
</feature>
<comment type="subcellular location">
    <subcellularLocation>
        <location evidence="1">Cytoplasm</location>
        <location evidence="1">Cytoskeleton</location>
    </subcellularLocation>
    <subcellularLocation>
        <location evidence="13">Nucleus outer membrane</location>
        <topology evidence="13">Single-pass type IV membrane protein</topology>
    </subcellularLocation>
</comment>
<feature type="coiled-coil region" evidence="15">
    <location>
        <begin position="4749"/>
        <end position="4776"/>
    </location>
</feature>
<dbReference type="InterPro" id="IPR002017">
    <property type="entry name" value="Spectrin_repeat"/>
</dbReference>
<feature type="coiled-coil region" evidence="15">
    <location>
        <begin position="4340"/>
        <end position="4367"/>
    </location>
</feature>
<dbReference type="Pfam" id="PF25034">
    <property type="entry name" value="Spectrin_SYNE1"/>
    <property type="match status" value="1"/>
</dbReference>
<evidence type="ECO:0000256" key="2">
    <source>
        <dbReference type="ARBA" id="ARBA00008619"/>
    </source>
</evidence>
<evidence type="ECO:0000313" key="19">
    <source>
        <dbReference type="EMBL" id="KAG7461305.1"/>
    </source>
</evidence>
<dbReference type="Gene3D" id="1.10.418.10">
    <property type="entry name" value="Calponin-like domain"/>
    <property type="match status" value="2"/>
</dbReference>
<dbReference type="InterPro" id="IPR012315">
    <property type="entry name" value="KASH"/>
</dbReference>
<evidence type="ECO:0000256" key="16">
    <source>
        <dbReference type="SAM" id="MobiDB-lite"/>
    </source>
</evidence>
<feature type="coiled-coil region" evidence="15">
    <location>
        <begin position="1172"/>
        <end position="1224"/>
    </location>
</feature>
<evidence type="ECO:0008006" key="21">
    <source>
        <dbReference type="Google" id="ProtNLM"/>
    </source>
</evidence>
<protein>
    <recommendedName>
        <fullName evidence="21">Nesprin-2-like</fullName>
    </recommendedName>
</protein>
<evidence type="ECO:0000256" key="8">
    <source>
        <dbReference type="ARBA" id="ARBA00023054"/>
    </source>
</evidence>
<accession>A0A9D3PML2</accession>
<feature type="region of interest" description="Disordered" evidence="16">
    <location>
        <begin position="3793"/>
        <end position="3844"/>
    </location>
</feature>
<keyword evidence="5 14" id="KW-0812">Transmembrane</keyword>
<dbReference type="SUPFAM" id="SSF47576">
    <property type="entry name" value="Calponin-homology domain, CH-domain"/>
    <property type="match status" value="1"/>
</dbReference>
<feature type="region of interest" description="Disordered" evidence="16">
    <location>
        <begin position="6332"/>
        <end position="6358"/>
    </location>
</feature>
<evidence type="ECO:0000256" key="11">
    <source>
        <dbReference type="ARBA" id="ARBA00023212"/>
    </source>
</evidence>
<feature type="region of interest" description="Disordered" evidence="16">
    <location>
        <begin position="160"/>
        <end position="179"/>
    </location>
</feature>
<feature type="domain" description="Calponin-homology (CH)" evidence="17">
    <location>
        <begin position="34"/>
        <end position="139"/>
    </location>
</feature>
<feature type="compositionally biased region" description="Polar residues" evidence="16">
    <location>
        <begin position="3926"/>
        <end position="3943"/>
    </location>
</feature>
<feature type="coiled-coil region" evidence="15">
    <location>
        <begin position="2800"/>
        <end position="2837"/>
    </location>
</feature>
<dbReference type="GO" id="GO:0005856">
    <property type="term" value="C:cytoskeleton"/>
    <property type="evidence" value="ECO:0007669"/>
    <property type="project" value="UniProtKB-SubCell"/>
</dbReference>
<keyword evidence="20" id="KW-1185">Reference proteome</keyword>
<comment type="similarity">
    <text evidence="2">Belongs to the nesprin family.</text>
</comment>
<dbReference type="PROSITE" id="PS50021">
    <property type="entry name" value="CH"/>
    <property type="match status" value="2"/>
</dbReference>
<keyword evidence="3" id="KW-0963">Cytoplasm</keyword>
<dbReference type="Pfam" id="PF10541">
    <property type="entry name" value="KASH"/>
    <property type="match status" value="1"/>
</dbReference>
<keyword evidence="11" id="KW-0206">Cytoskeleton</keyword>
<dbReference type="OrthoDB" id="18853at2759"/>
<dbReference type="PROSITE" id="PS00020">
    <property type="entry name" value="ACTININ_2"/>
    <property type="match status" value="1"/>
</dbReference>
<feature type="region of interest" description="Disordered" evidence="16">
    <location>
        <begin position="5934"/>
        <end position="5983"/>
    </location>
</feature>
<dbReference type="Pfam" id="PF00307">
    <property type="entry name" value="CH"/>
    <property type="match status" value="2"/>
</dbReference>
<dbReference type="InterPro" id="IPR036872">
    <property type="entry name" value="CH_dom_sf"/>
</dbReference>
<dbReference type="FunFam" id="1.20.58.60:FF:000157">
    <property type="entry name" value="Nesprin-1 isoform 1"/>
    <property type="match status" value="1"/>
</dbReference>
<dbReference type="InterPro" id="IPR001715">
    <property type="entry name" value="CH_dom"/>
</dbReference>
<feature type="region of interest" description="Disordered" evidence="16">
    <location>
        <begin position="4165"/>
        <end position="4193"/>
    </location>
</feature>
<evidence type="ECO:0000256" key="9">
    <source>
        <dbReference type="ARBA" id="ARBA00023136"/>
    </source>
</evidence>
<evidence type="ECO:0000259" key="17">
    <source>
        <dbReference type="PROSITE" id="PS50021"/>
    </source>
</evidence>
<organism evidence="19 20">
    <name type="scientific">Megalops atlanticus</name>
    <name type="common">Tarpon</name>
    <name type="synonym">Clupea gigantea</name>
    <dbReference type="NCBI Taxonomy" id="7932"/>
    <lineage>
        <taxon>Eukaryota</taxon>
        <taxon>Metazoa</taxon>
        <taxon>Chordata</taxon>
        <taxon>Craniata</taxon>
        <taxon>Vertebrata</taxon>
        <taxon>Euteleostomi</taxon>
        <taxon>Actinopterygii</taxon>
        <taxon>Neopterygii</taxon>
        <taxon>Teleostei</taxon>
        <taxon>Elopiformes</taxon>
        <taxon>Megalopidae</taxon>
        <taxon>Megalops</taxon>
    </lineage>
</organism>
<keyword evidence="6" id="KW-0677">Repeat</keyword>
<dbReference type="FunFam" id="1.10.418.10:FF:000050">
    <property type="entry name" value="nesprin-2 isoform X2"/>
    <property type="match status" value="1"/>
</dbReference>
<dbReference type="CDD" id="cd00176">
    <property type="entry name" value="SPEC"/>
    <property type="match status" value="2"/>
</dbReference>
<dbReference type="CDD" id="cd21242">
    <property type="entry name" value="CH_SYNE2_rpt1"/>
    <property type="match status" value="1"/>
</dbReference>
<reference evidence="19" key="1">
    <citation type="submission" date="2021-01" db="EMBL/GenBank/DDBJ databases">
        <authorList>
            <person name="Zahm M."/>
            <person name="Roques C."/>
            <person name="Cabau C."/>
            <person name="Klopp C."/>
            <person name="Donnadieu C."/>
            <person name="Jouanno E."/>
            <person name="Lampietro C."/>
            <person name="Louis A."/>
            <person name="Herpin A."/>
            <person name="Echchiki A."/>
            <person name="Berthelot C."/>
            <person name="Parey E."/>
            <person name="Roest-Crollius H."/>
            <person name="Braasch I."/>
            <person name="Postlethwait J."/>
            <person name="Bobe J."/>
            <person name="Montfort J."/>
            <person name="Bouchez O."/>
            <person name="Begum T."/>
            <person name="Mejri S."/>
            <person name="Adams A."/>
            <person name="Chen W.-J."/>
            <person name="Guiguen Y."/>
        </authorList>
    </citation>
    <scope>NUCLEOTIDE SEQUENCE</scope>
    <source>
        <strain evidence="19">YG-15Mar2019-1</strain>
        <tissue evidence="19">Brain</tissue>
    </source>
</reference>
<evidence type="ECO:0000256" key="13">
    <source>
        <dbReference type="ARBA" id="ARBA00046312"/>
    </source>
</evidence>